<dbReference type="InterPro" id="IPR017853">
    <property type="entry name" value="GH"/>
</dbReference>
<dbReference type="PANTHER" id="PTHR43678:SF1">
    <property type="entry name" value="BETA-N-ACETYLHEXOSAMINIDASE"/>
    <property type="match status" value="1"/>
</dbReference>
<dbReference type="SUPFAM" id="SSF55545">
    <property type="entry name" value="beta-N-acetylhexosaminidase-like domain"/>
    <property type="match status" value="1"/>
</dbReference>
<dbReference type="Pfam" id="PF00728">
    <property type="entry name" value="Glyco_hydro_20"/>
    <property type="match status" value="1"/>
</dbReference>
<dbReference type="EMBL" id="RZYA01000004">
    <property type="protein sequence ID" value="RVU26023.1"/>
    <property type="molecule type" value="Genomic_DNA"/>
</dbReference>
<dbReference type="Pfam" id="PF00754">
    <property type="entry name" value="F5_F8_type_C"/>
    <property type="match status" value="1"/>
</dbReference>
<evidence type="ECO:0000256" key="1">
    <source>
        <dbReference type="ARBA" id="ARBA00006285"/>
    </source>
</evidence>
<dbReference type="Pfam" id="PF22633">
    <property type="entry name" value="F5_F8_type_C_2"/>
    <property type="match status" value="1"/>
</dbReference>
<evidence type="ECO:0000259" key="7">
    <source>
        <dbReference type="PROSITE" id="PS50022"/>
    </source>
</evidence>
<evidence type="ECO:0000313" key="9">
    <source>
        <dbReference type="Proteomes" id="UP000283128"/>
    </source>
</evidence>
<feature type="domain" description="F5/8 type C" evidence="7">
    <location>
        <begin position="529"/>
        <end position="664"/>
    </location>
</feature>
<dbReference type="SUPFAM" id="SSF49785">
    <property type="entry name" value="Galactose-binding domain-like"/>
    <property type="match status" value="2"/>
</dbReference>
<dbReference type="SUPFAM" id="SSF51445">
    <property type="entry name" value="(Trans)glycosidases"/>
    <property type="match status" value="1"/>
</dbReference>
<keyword evidence="2" id="KW-0378">Hydrolase</keyword>
<evidence type="ECO:0000313" key="8">
    <source>
        <dbReference type="EMBL" id="RVU26023.1"/>
    </source>
</evidence>
<dbReference type="RefSeq" id="WP_127827849.1">
    <property type="nucleotide sequence ID" value="NZ_RZYA01000004.1"/>
</dbReference>
<reference evidence="8 9" key="1">
    <citation type="submission" date="2019-01" db="EMBL/GenBank/DDBJ databases">
        <title>Genome sequences of Streptomyces and Rhizobium isolates collected from root and soil.</title>
        <authorList>
            <person name="Chhettri S."/>
            <person name="Sevigny J.L."/>
            <person name="Sen A."/>
            <person name="Ennis N."/>
            <person name="Tisa L."/>
        </authorList>
    </citation>
    <scope>NUCLEOTIDE SEQUENCE [LARGE SCALE GENOMIC DNA]</scope>
    <source>
        <strain evidence="8 9">San01</strain>
    </source>
</reference>
<dbReference type="InterPro" id="IPR025705">
    <property type="entry name" value="Beta_hexosaminidase_sua/sub"/>
</dbReference>
<dbReference type="InterPro" id="IPR052764">
    <property type="entry name" value="GH20_Enzymes"/>
</dbReference>
<feature type="domain" description="F5/8 type C" evidence="7">
    <location>
        <begin position="690"/>
        <end position="794"/>
    </location>
</feature>
<protein>
    <recommendedName>
        <fullName evidence="7">F5/8 type C domain-containing protein</fullName>
    </recommendedName>
</protein>
<organism evidence="8 9">
    <name type="scientific">Streptomyces antnestii</name>
    <dbReference type="NCBI Taxonomy" id="2494256"/>
    <lineage>
        <taxon>Bacteria</taxon>
        <taxon>Bacillati</taxon>
        <taxon>Actinomycetota</taxon>
        <taxon>Actinomycetes</taxon>
        <taxon>Kitasatosporales</taxon>
        <taxon>Streptomycetaceae</taxon>
        <taxon>Streptomyces</taxon>
    </lineage>
</organism>
<keyword evidence="9" id="KW-1185">Reference proteome</keyword>
<dbReference type="PANTHER" id="PTHR43678">
    <property type="entry name" value="PUTATIVE (AFU_ORTHOLOGUE AFUA_2G00640)-RELATED"/>
    <property type="match status" value="1"/>
</dbReference>
<dbReference type="PRINTS" id="PR00738">
    <property type="entry name" value="GLHYDRLASE20"/>
</dbReference>
<dbReference type="PROSITE" id="PS50022">
    <property type="entry name" value="FA58C_3"/>
    <property type="match status" value="2"/>
</dbReference>
<dbReference type="Gene3D" id="2.60.120.260">
    <property type="entry name" value="Galactose-binding domain-like"/>
    <property type="match status" value="2"/>
</dbReference>
<sequence>MPTRNGTTPSRLSRRSFIAALAVTSAATALPLGLGAGAARAAGTNEANERPVVIPALQNWTGATGRFRLEPGAPIVVKTARPDELLPLARQFADDIEEVTGITPGAPRAGAGVRGGLRLVLDPADRHAPGGDRYAEEGYTLTVTASAVTITAPTRTGLYYGTRSVLQILLRSDGRRELPTGTAYDWPDYRLRGFMLDVGRRFFTPGFIRDRLRLMGWFKLNDLQLHLNDNEISPAGGDWSKAYDAFRLRSDKPEWAGLAAADGSYSRADWDSFEDTAAAHAVQLTPEIDAPAHARSFVRFRPELGLKGGNSDHLDLAKPETTDFMKKIFDEFAPWFRSPEIHYGADEYTGPEAQYRGYFNAMAAHIRSLGKHPRAWGSLTEMAPSGTSGYDRDVTIHSWNNGWYGPKAATADGYEIVNTNDGLLYIVPFATYYHPRGLDGPYLYESWAPHVFPGNQSLAPHDPKLRGAMSAVWNDLVHATYTQQDVHGLVEKTFGTLAQKMWSGSGAGLSYRDFTAELRRGIAGPGLTTITPTLAEPDQISLDAAATASSTARGSRPAYATDGSPVTRWTSDTERSPWLAVDLGQARPVQRVRVEWGQDHGTAYAVEVSDDGDTWRTVAERTGRDRAGWDELGFPATTARHVRLRGQESARTRYSVWSLQVYDIPDLALGRPTTASSAETATLTAPNATDGDPGTRWASKYTDAEWIAVDLEQTRTVRRIVLDWETAAGKDYDLQVSADDTGSSWRTVAARRGRTTAGVDTVELDAVQARRVRMLGIKRQTTYGYSLYRFEVRG</sequence>
<dbReference type="InterPro" id="IPR006311">
    <property type="entry name" value="TAT_signal"/>
</dbReference>
<dbReference type="CDD" id="cd06564">
    <property type="entry name" value="GH20_DspB_LnbB-like"/>
    <property type="match status" value="1"/>
</dbReference>
<evidence type="ECO:0000256" key="4">
    <source>
        <dbReference type="PIRSR" id="PIRSR625705-1"/>
    </source>
</evidence>
<keyword evidence="3" id="KW-0326">Glycosidase</keyword>
<dbReference type="GO" id="GO:0004563">
    <property type="term" value="F:beta-N-acetylhexosaminidase activity"/>
    <property type="evidence" value="ECO:0007669"/>
    <property type="project" value="InterPro"/>
</dbReference>
<proteinExistence type="inferred from homology"/>
<dbReference type="AlphaFoldDB" id="A0A3S2VYG7"/>
<feature type="signal peptide" evidence="6">
    <location>
        <begin position="1"/>
        <end position="41"/>
    </location>
</feature>
<dbReference type="InterPro" id="IPR000421">
    <property type="entry name" value="FA58C"/>
</dbReference>
<feature type="active site" description="Proton donor" evidence="4">
    <location>
        <position position="347"/>
    </location>
</feature>
<evidence type="ECO:0000256" key="3">
    <source>
        <dbReference type="ARBA" id="ARBA00023295"/>
    </source>
</evidence>
<feature type="chain" id="PRO_5018704405" description="F5/8 type C domain-containing protein" evidence="6">
    <location>
        <begin position="42"/>
        <end position="794"/>
    </location>
</feature>
<dbReference type="InterPro" id="IPR015882">
    <property type="entry name" value="HEX_bac_N"/>
</dbReference>
<dbReference type="SMART" id="SM00231">
    <property type="entry name" value="FA58C"/>
    <property type="match status" value="2"/>
</dbReference>
<accession>A0A3S2VYG7</accession>
<dbReference type="Gene3D" id="3.30.379.10">
    <property type="entry name" value="Chitobiase/beta-hexosaminidase domain 2-like"/>
    <property type="match status" value="1"/>
</dbReference>
<evidence type="ECO:0000256" key="5">
    <source>
        <dbReference type="SAM" id="MobiDB-lite"/>
    </source>
</evidence>
<dbReference type="Gene3D" id="3.20.20.80">
    <property type="entry name" value="Glycosidases"/>
    <property type="match status" value="1"/>
</dbReference>
<dbReference type="Pfam" id="PF02838">
    <property type="entry name" value="Glyco_hydro_20b"/>
    <property type="match status" value="1"/>
</dbReference>
<dbReference type="GO" id="GO:0005975">
    <property type="term" value="P:carbohydrate metabolic process"/>
    <property type="evidence" value="ECO:0007669"/>
    <property type="project" value="InterPro"/>
</dbReference>
<dbReference type="InterPro" id="IPR008979">
    <property type="entry name" value="Galactose-bd-like_sf"/>
</dbReference>
<evidence type="ECO:0000256" key="6">
    <source>
        <dbReference type="SAM" id="SignalP"/>
    </source>
</evidence>
<dbReference type="InterPro" id="IPR015883">
    <property type="entry name" value="Glyco_hydro_20_cat"/>
</dbReference>
<dbReference type="PROSITE" id="PS51318">
    <property type="entry name" value="TAT"/>
    <property type="match status" value="1"/>
</dbReference>
<dbReference type="Proteomes" id="UP000283128">
    <property type="component" value="Unassembled WGS sequence"/>
</dbReference>
<name>A0A3S2VYG7_9ACTN</name>
<comment type="similarity">
    <text evidence="1">Belongs to the glycosyl hydrolase 20 family.</text>
</comment>
<gene>
    <name evidence="8" type="ORF">EOT10_10485</name>
</gene>
<evidence type="ECO:0000256" key="2">
    <source>
        <dbReference type="ARBA" id="ARBA00022801"/>
    </source>
</evidence>
<dbReference type="OrthoDB" id="9763537at2"/>
<feature type="region of interest" description="Disordered" evidence="5">
    <location>
        <begin position="547"/>
        <end position="571"/>
    </location>
</feature>
<dbReference type="InterPro" id="IPR029018">
    <property type="entry name" value="Hex-like_dom2"/>
</dbReference>
<keyword evidence="6" id="KW-0732">Signal</keyword>
<comment type="caution">
    <text evidence="8">The sequence shown here is derived from an EMBL/GenBank/DDBJ whole genome shotgun (WGS) entry which is preliminary data.</text>
</comment>